<feature type="region of interest" description="Disordered" evidence="1">
    <location>
        <begin position="1"/>
        <end position="54"/>
    </location>
</feature>
<dbReference type="Proteomes" id="UP000054624">
    <property type="component" value="Unassembled WGS sequence"/>
</dbReference>
<sequence>MSTMPRSPEPLEPDPDKLLDPDAPPNPEDPDMPDGPDSATPMVPADPKNGEPRM</sequence>
<dbReference type="RefSeq" id="WP_157696180.1">
    <property type="nucleotide sequence ID" value="NZ_FCOI02000016.1"/>
</dbReference>
<protein>
    <submittedName>
        <fullName evidence="2">Uncharacterized protein</fullName>
    </submittedName>
</protein>
<proteinExistence type="predicted"/>
<keyword evidence="3" id="KW-1185">Reference proteome</keyword>
<gene>
    <name evidence="2" type="ORF">AWB76_04567</name>
</gene>
<evidence type="ECO:0000256" key="1">
    <source>
        <dbReference type="SAM" id="MobiDB-lite"/>
    </source>
</evidence>
<reference evidence="3" key="1">
    <citation type="submission" date="2016-01" db="EMBL/GenBank/DDBJ databases">
        <authorList>
            <person name="Peeters Charlotte."/>
        </authorList>
    </citation>
    <scope>NUCLEOTIDE SEQUENCE [LARGE SCALE GENOMIC DNA]</scope>
</reference>
<dbReference type="AlphaFoldDB" id="A0A158BR68"/>
<name>A0A158BR68_9BURK</name>
<accession>A0A158BR68</accession>
<evidence type="ECO:0000313" key="3">
    <source>
        <dbReference type="Proteomes" id="UP000054624"/>
    </source>
</evidence>
<dbReference type="EMBL" id="FCOI02000016">
    <property type="protein sequence ID" value="SAK72599.1"/>
    <property type="molecule type" value="Genomic_DNA"/>
</dbReference>
<evidence type="ECO:0000313" key="2">
    <source>
        <dbReference type="EMBL" id="SAK72599.1"/>
    </source>
</evidence>
<organism evidence="2 3">
    <name type="scientific">Caballeronia temeraria</name>
    <dbReference type="NCBI Taxonomy" id="1777137"/>
    <lineage>
        <taxon>Bacteria</taxon>
        <taxon>Pseudomonadati</taxon>
        <taxon>Pseudomonadota</taxon>
        <taxon>Betaproteobacteria</taxon>
        <taxon>Burkholderiales</taxon>
        <taxon>Burkholderiaceae</taxon>
        <taxon>Caballeronia</taxon>
    </lineage>
</organism>